<comment type="caution">
    <text evidence="7">The sequence shown here is derived from an EMBL/GenBank/DDBJ whole genome shotgun (WGS) entry which is preliminary data.</text>
</comment>
<keyword evidence="3" id="KW-0274">FAD</keyword>
<dbReference type="InterPro" id="IPR050641">
    <property type="entry name" value="RIFMO-like"/>
</dbReference>
<dbReference type="Gene3D" id="3.40.30.20">
    <property type="match status" value="1"/>
</dbReference>
<reference evidence="7 8" key="1">
    <citation type="submission" date="2024-07" db="EMBL/GenBank/DDBJ databases">
        <title>Section-level genome sequencing and comparative genomics of Aspergillus sections Usti and Cavernicolus.</title>
        <authorList>
            <consortium name="Lawrence Berkeley National Laboratory"/>
            <person name="Nybo J.L."/>
            <person name="Vesth T.C."/>
            <person name="Theobald S."/>
            <person name="Frisvad J.C."/>
            <person name="Larsen T.O."/>
            <person name="Kjaerboelling I."/>
            <person name="Rothschild-Mancinelli K."/>
            <person name="Lyhne E.K."/>
            <person name="Kogle M.E."/>
            <person name="Barry K."/>
            <person name="Clum A."/>
            <person name="Na H."/>
            <person name="Ledsgaard L."/>
            <person name="Lin J."/>
            <person name="Lipzen A."/>
            <person name="Kuo A."/>
            <person name="Riley R."/>
            <person name="Mondo S."/>
            <person name="LaButti K."/>
            <person name="Haridas S."/>
            <person name="Pangalinan J."/>
            <person name="Salamov A.A."/>
            <person name="Simmons B.A."/>
            <person name="Magnuson J.K."/>
            <person name="Chen J."/>
            <person name="Drula E."/>
            <person name="Henrissat B."/>
            <person name="Wiebenga A."/>
            <person name="Lubbers R.J."/>
            <person name="Gomes A.C."/>
            <person name="Macurrencykelacurrency M.R."/>
            <person name="Stajich J."/>
            <person name="Grigoriev I.V."/>
            <person name="Mortensen U.H."/>
            <person name="De vries R.P."/>
            <person name="Baker S.E."/>
            <person name="Andersen M.R."/>
        </authorList>
    </citation>
    <scope>NUCLEOTIDE SEQUENCE [LARGE SCALE GENOMIC DNA]</scope>
    <source>
        <strain evidence="7 8">CBS 756.74</strain>
    </source>
</reference>
<dbReference type="Gene3D" id="3.30.9.10">
    <property type="entry name" value="D-Amino Acid Oxidase, subunit A, domain 2"/>
    <property type="match status" value="1"/>
</dbReference>
<dbReference type="InterPro" id="IPR038220">
    <property type="entry name" value="PHOX_C_sf"/>
</dbReference>
<protein>
    <submittedName>
        <fullName evidence="7">FAD binding domain-containing protein</fullName>
    </submittedName>
</protein>
<organism evidence="7 8">
    <name type="scientific">Aspergillus pseudodeflectus</name>
    <dbReference type="NCBI Taxonomy" id="176178"/>
    <lineage>
        <taxon>Eukaryota</taxon>
        <taxon>Fungi</taxon>
        <taxon>Dikarya</taxon>
        <taxon>Ascomycota</taxon>
        <taxon>Pezizomycotina</taxon>
        <taxon>Eurotiomycetes</taxon>
        <taxon>Eurotiomycetidae</taxon>
        <taxon>Eurotiales</taxon>
        <taxon>Aspergillaceae</taxon>
        <taxon>Aspergillus</taxon>
        <taxon>Aspergillus subgen. Nidulantes</taxon>
    </lineage>
</organism>
<evidence type="ECO:0000256" key="2">
    <source>
        <dbReference type="ARBA" id="ARBA00022630"/>
    </source>
</evidence>
<dbReference type="SUPFAM" id="SSF54373">
    <property type="entry name" value="FAD-linked reductases, C-terminal domain"/>
    <property type="match status" value="1"/>
</dbReference>
<gene>
    <name evidence="7" type="ORF">BJX68DRAFT_278231</name>
</gene>
<dbReference type="Gene3D" id="3.50.50.60">
    <property type="entry name" value="FAD/NAD(P)-binding domain"/>
    <property type="match status" value="1"/>
</dbReference>
<dbReference type="EMBL" id="JBFXLR010000005">
    <property type="protein sequence ID" value="KAL2858261.1"/>
    <property type="molecule type" value="Genomic_DNA"/>
</dbReference>
<keyword evidence="8" id="KW-1185">Reference proteome</keyword>
<evidence type="ECO:0000313" key="8">
    <source>
        <dbReference type="Proteomes" id="UP001610444"/>
    </source>
</evidence>
<dbReference type="PANTHER" id="PTHR43004">
    <property type="entry name" value="TRK SYSTEM POTASSIUM UPTAKE PROTEIN"/>
    <property type="match status" value="1"/>
</dbReference>
<dbReference type="Pfam" id="PF07976">
    <property type="entry name" value="Phe_hydrox_dim"/>
    <property type="match status" value="1"/>
</dbReference>
<evidence type="ECO:0000259" key="6">
    <source>
        <dbReference type="Pfam" id="PF07976"/>
    </source>
</evidence>
<dbReference type="SUPFAM" id="SSF52833">
    <property type="entry name" value="Thioredoxin-like"/>
    <property type="match status" value="1"/>
</dbReference>
<dbReference type="InterPro" id="IPR012941">
    <property type="entry name" value="Phe_hydrox_C_dim_dom"/>
</dbReference>
<evidence type="ECO:0000256" key="3">
    <source>
        <dbReference type="ARBA" id="ARBA00022827"/>
    </source>
</evidence>
<dbReference type="Proteomes" id="UP001610444">
    <property type="component" value="Unassembled WGS sequence"/>
</dbReference>
<keyword evidence="2" id="KW-0285">Flavoprotein</keyword>
<keyword evidence="4" id="KW-0560">Oxidoreductase</keyword>
<evidence type="ECO:0000256" key="4">
    <source>
        <dbReference type="ARBA" id="ARBA00023002"/>
    </source>
</evidence>
<feature type="domain" description="FAD-binding" evidence="5">
    <location>
        <begin position="98"/>
        <end position="432"/>
    </location>
</feature>
<evidence type="ECO:0000256" key="1">
    <source>
        <dbReference type="ARBA" id="ARBA00007801"/>
    </source>
</evidence>
<dbReference type="PANTHER" id="PTHR43004:SF20">
    <property type="entry name" value="2-MONOOXYGENASE, PUTATIVE (AFU_ORTHOLOGUE AFUA_1G13660)-RELATED"/>
    <property type="match status" value="1"/>
</dbReference>
<dbReference type="InterPro" id="IPR036188">
    <property type="entry name" value="FAD/NAD-bd_sf"/>
</dbReference>
<evidence type="ECO:0000259" key="5">
    <source>
        <dbReference type="Pfam" id="PF01494"/>
    </source>
</evidence>
<feature type="domain" description="Phenol hydroxylase-like C-terminal dimerisation" evidence="6">
    <location>
        <begin position="620"/>
        <end position="659"/>
    </location>
</feature>
<dbReference type="RefSeq" id="XP_070903430.1">
    <property type="nucleotide sequence ID" value="XM_071048489.1"/>
</dbReference>
<comment type="similarity">
    <text evidence="1">Belongs to the PheA/TfdB FAD monooxygenase family.</text>
</comment>
<dbReference type="InterPro" id="IPR036249">
    <property type="entry name" value="Thioredoxin-like_sf"/>
</dbReference>
<name>A0ABR4L160_9EURO</name>
<accession>A0ABR4L160</accession>
<dbReference type="SUPFAM" id="SSF51905">
    <property type="entry name" value="FAD/NAD(P)-binding domain"/>
    <property type="match status" value="1"/>
</dbReference>
<proteinExistence type="inferred from homology"/>
<dbReference type="PRINTS" id="PR00420">
    <property type="entry name" value="RNGMNOXGNASE"/>
</dbReference>
<dbReference type="Pfam" id="PF01494">
    <property type="entry name" value="FAD_binding_3"/>
    <property type="match status" value="1"/>
</dbReference>
<dbReference type="InterPro" id="IPR002938">
    <property type="entry name" value="FAD-bd"/>
</dbReference>
<dbReference type="GeneID" id="98163653"/>
<evidence type="ECO:0000313" key="7">
    <source>
        <dbReference type="EMBL" id="KAL2858261.1"/>
    </source>
</evidence>
<sequence length="666" mass="73930">MAHSVHPRHFRNGFMQPSSEAHWTVRDQGGVPDDDDLPITYELPPSVEMVTSSVHNGYKNQINTLRTWPTIFDGTASPHRVPEWWKPPSKVDVLIVGADGVQPRFLETLATWGLASEVQEEGPLIERTAIYYDGKLLHHGRSHQSDSRYRGLHIITQGQIERIYIRDLLRHRMLVERNTTLKEFSVDEELARCSGSEGYPVQGIIENSITGAEERIEAKYLVGSDGASSSIRKTLGIPFDGISTNIYWGIMDCVFETDYPHAWIFGSVVSSTHGGCVIIPRENGYIRLYTQLDVSHTGPISRSRQARDPTLAESGGQIDIHSITPDEVLEQANRIFAPYRLKFGAPLSWFAIWKISERVARSFSSPDLRVHLVGDAGHVHSVMGAFGLNASILDAANLAWKIGLSVKNRADFTKLLPTYDRERRLHAAHIIEVSGKYLRFVCSSPLPTATLYHVGADLGIEGIPEFERISPEEAKAFVGAFFAQHGPFLLGVDAPYGRSCLNPPEPGSREHGYSPIQVYNGVRAPNPRLCLDDSRTGYLYDCLPGPNRMHLVLFGWDLCGAVREQLRAFSNAIQPESGQGGFYWKYGGPNQFNLVLVAKGTPQEIRDRLAEDELLQALGEAATVLSDDRAPDEDAHSTYGVHHRTGAVVVIRPDLWVGYSAAPRAA</sequence>